<keyword evidence="5 18" id="KW-0812">Transmembrane</keyword>
<evidence type="ECO:0000256" key="3">
    <source>
        <dbReference type="ARBA" id="ARBA00022538"/>
    </source>
</evidence>
<evidence type="ECO:0000256" key="1">
    <source>
        <dbReference type="ARBA" id="ARBA00004141"/>
    </source>
</evidence>
<keyword evidence="4" id="KW-0597">Phosphoprotein</keyword>
<evidence type="ECO:0000256" key="14">
    <source>
        <dbReference type="ARBA" id="ARBA00029579"/>
    </source>
</evidence>
<dbReference type="GO" id="GO:0009410">
    <property type="term" value="P:response to xenobiotic stimulus"/>
    <property type="evidence" value="ECO:0007669"/>
    <property type="project" value="UniProtKB-ARBA"/>
</dbReference>
<dbReference type="GO" id="GO:0050804">
    <property type="term" value="P:modulation of chemical synaptic transmission"/>
    <property type="evidence" value="ECO:0007669"/>
    <property type="project" value="UniProtKB-ARBA"/>
</dbReference>
<keyword evidence="21" id="KW-1185">Reference proteome</keyword>
<dbReference type="STRING" id="104421.E1ZZI8"/>
<accession>E1ZZI8</accession>
<evidence type="ECO:0000256" key="8">
    <source>
        <dbReference type="ARBA" id="ARBA00022882"/>
    </source>
</evidence>
<evidence type="ECO:0000256" key="15">
    <source>
        <dbReference type="ARBA" id="ARBA00031999"/>
    </source>
</evidence>
<dbReference type="InterPro" id="IPR047871">
    <property type="entry name" value="K_chnl_Slo-like"/>
</dbReference>
<feature type="transmembrane region" description="Helical" evidence="18">
    <location>
        <begin position="225"/>
        <end position="246"/>
    </location>
</feature>
<dbReference type="SUPFAM" id="SSF81324">
    <property type="entry name" value="Voltage-gated potassium channels"/>
    <property type="match status" value="1"/>
</dbReference>
<keyword evidence="9" id="KW-0630">Potassium</keyword>
<dbReference type="GO" id="GO:0060072">
    <property type="term" value="F:large conductance calcium-activated potassium channel activity"/>
    <property type="evidence" value="ECO:0007669"/>
    <property type="project" value="TreeGrafter"/>
</dbReference>
<dbReference type="Pfam" id="PF00520">
    <property type="entry name" value="Ion_trans"/>
    <property type="match status" value="1"/>
</dbReference>
<dbReference type="Proteomes" id="UP000000311">
    <property type="component" value="Unassembled WGS sequence"/>
</dbReference>
<dbReference type="FunFam" id="1.10.287.70:FF:000015">
    <property type="entry name" value="Calcium-activated potassium channel subunit alpha-1 isoform X7"/>
    <property type="match status" value="1"/>
</dbReference>
<keyword evidence="2" id="KW-0813">Transport</keyword>
<dbReference type="GO" id="GO:0034702">
    <property type="term" value="C:monoatomic ion channel complex"/>
    <property type="evidence" value="ECO:0007669"/>
    <property type="project" value="UniProtKB-KW"/>
</dbReference>
<dbReference type="Gene3D" id="1.10.287.70">
    <property type="match status" value="1"/>
</dbReference>
<evidence type="ECO:0000256" key="10">
    <source>
        <dbReference type="ARBA" id="ARBA00022989"/>
    </source>
</evidence>
<evidence type="ECO:0000313" key="20">
    <source>
        <dbReference type="EMBL" id="EFN73393.1"/>
    </source>
</evidence>
<feature type="transmembrane region" description="Helical" evidence="18">
    <location>
        <begin position="261"/>
        <end position="280"/>
    </location>
</feature>
<organism evidence="21">
    <name type="scientific">Camponotus floridanus</name>
    <name type="common">Florida carpenter ant</name>
    <dbReference type="NCBI Taxonomy" id="104421"/>
    <lineage>
        <taxon>Eukaryota</taxon>
        <taxon>Metazoa</taxon>
        <taxon>Ecdysozoa</taxon>
        <taxon>Arthropoda</taxon>
        <taxon>Hexapoda</taxon>
        <taxon>Insecta</taxon>
        <taxon>Pterygota</taxon>
        <taxon>Neoptera</taxon>
        <taxon>Endopterygota</taxon>
        <taxon>Hymenoptera</taxon>
        <taxon>Apocrita</taxon>
        <taxon>Aculeata</taxon>
        <taxon>Formicoidea</taxon>
        <taxon>Formicidae</taxon>
        <taxon>Formicinae</taxon>
        <taxon>Camponotus</taxon>
    </lineage>
</organism>
<keyword evidence="11" id="KW-0406">Ion transport</keyword>
<name>E1ZZI8_CAMFO</name>
<feature type="transmembrane region" description="Helical" evidence="18">
    <location>
        <begin position="101"/>
        <end position="121"/>
    </location>
</feature>
<evidence type="ECO:0000256" key="16">
    <source>
        <dbReference type="ARBA" id="ARBA00060897"/>
    </source>
</evidence>
<feature type="transmembrane region" description="Helical" evidence="18">
    <location>
        <begin position="142"/>
        <end position="160"/>
    </location>
</feature>
<keyword evidence="6" id="KW-0631">Potassium channel</keyword>
<evidence type="ECO:0000256" key="13">
    <source>
        <dbReference type="ARBA" id="ARBA00023303"/>
    </source>
</evidence>
<dbReference type="InterPro" id="IPR027359">
    <property type="entry name" value="Volt_channel_dom_sf"/>
</dbReference>
<keyword evidence="12 18" id="KW-0472">Membrane</keyword>
<proteinExistence type="inferred from homology"/>
<keyword evidence="13 20" id="KW-0407">Ion channel</keyword>
<evidence type="ECO:0000256" key="5">
    <source>
        <dbReference type="ARBA" id="ARBA00022692"/>
    </source>
</evidence>
<dbReference type="PANTHER" id="PTHR10027:SF33">
    <property type="entry name" value="CALCIUM-ACTIVATED POTASSIUM CHANNEL SUBUNIT ALPHA-1-RELATED"/>
    <property type="match status" value="1"/>
</dbReference>
<feature type="domain" description="Ion transport" evidence="19">
    <location>
        <begin position="103"/>
        <end position="318"/>
    </location>
</feature>
<dbReference type="OrthoDB" id="10035564at2759"/>
<dbReference type="AlphaFoldDB" id="E1ZZI8"/>
<evidence type="ECO:0000256" key="7">
    <source>
        <dbReference type="ARBA" id="ARBA00022837"/>
    </source>
</evidence>
<evidence type="ECO:0000313" key="21">
    <source>
        <dbReference type="Proteomes" id="UP000000311"/>
    </source>
</evidence>
<evidence type="ECO:0000256" key="17">
    <source>
        <dbReference type="SAM" id="MobiDB-lite"/>
    </source>
</evidence>
<evidence type="ECO:0000259" key="19">
    <source>
        <dbReference type="Pfam" id="PF00520"/>
    </source>
</evidence>
<gene>
    <name evidence="20" type="ORF">EAG_07618</name>
</gene>
<dbReference type="InParanoid" id="E1ZZI8"/>
<protein>
    <recommendedName>
        <fullName evidence="14">BK channel</fullName>
    </recommendedName>
    <alternativeName>
        <fullName evidence="15">Maxi K channel</fullName>
    </alternativeName>
</protein>
<feature type="transmembrane region" description="Helical" evidence="18">
    <location>
        <begin position="166"/>
        <end position="189"/>
    </location>
</feature>
<evidence type="ECO:0000256" key="18">
    <source>
        <dbReference type="SAM" id="Phobius"/>
    </source>
</evidence>
<keyword evidence="3" id="KW-0633">Potassium transport</keyword>
<feature type="region of interest" description="Disordered" evidence="17">
    <location>
        <begin position="380"/>
        <end position="400"/>
    </location>
</feature>
<evidence type="ECO:0000256" key="2">
    <source>
        <dbReference type="ARBA" id="ARBA00022448"/>
    </source>
</evidence>
<sequence>MTMVGGQTFGCSSEKRRWRPLRRGLLRRKFKRHLAREGNPPFAHLARMIFDEVNETARTSPTRPCDRFRMTQIFQCSSSSSSSTPAVLHAGTMHPETQGGYMWSVVLVFILSIASLIIYFIDASSEEVERCQKWSNNITQQIDLAFNIFFMVYFFIRFIAASDKLWFMLEMYSFVDYFTIPPSFVSIYLDRTWIGLRFLRALRLMTVPDILQYLNILKTSSSIRLAQLVSIFISVWLTAAGIIHLLENSGDPFEFTNPQQLSYWTCVYFLIVTMSTVGYGDVFCQTVLGRTFLVFFLLVGLAIFASSIPEIIDLVGSRSKYSGEYKREHGKSTKQQASASTHKINDIIDNKMIQAEAVFASWIPEITELAANRSKYGGQYSRERGRRYPRNPPTWKPTIKQPFEISPPLTVLSK</sequence>
<evidence type="ECO:0000256" key="6">
    <source>
        <dbReference type="ARBA" id="ARBA00022826"/>
    </source>
</evidence>
<evidence type="ECO:0000256" key="12">
    <source>
        <dbReference type="ARBA" id="ARBA00023136"/>
    </source>
</evidence>
<keyword evidence="10 18" id="KW-1133">Transmembrane helix</keyword>
<dbReference type="PANTHER" id="PTHR10027">
    <property type="entry name" value="CALCIUM-ACTIVATED POTASSIUM CHANNEL ALPHA CHAIN"/>
    <property type="match status" value="1"/>
</dbReference>
<comment type="similarity">
    <text evidence="16">Belongs to the potassium channel family. Calcium-activated (TC 1.A.1.3) subfamily. Slo sub-subfamily.</text>
</comment>
<keyword evidence="8" id="KW-0851">Voltage-gated channel</keyword>
<dbReference type="InterPro" id="IPR005821">
    <property type="entry name" value="Ion_trans_dom"/>
</dbReference>
<evidence type="ECO:0000256" key="4">
    <source>
        <dbReference type="ARBA" id="ARBA00022553"/>
    </source>
</evidence>
<dbReference type="FunFam" id="1.20.120.350:FF:000035">
    <property type="entry name" value="Calcium-activated potassium channel slowpoke"/>
    <property type="match status" value="1"/>
</dbReference>
<dbReference type="Gene3D" id="1.20.120.350">
    <property type="entry name" value="Voltage-gated potassium channels. Chain C"/>
    <property type="match status" value="1"/>
</dbReference>
<evidence type="ECO:0000256" key="11">
    <source>
        <dbReference type="ARBA" id="ARBA00023065"/>
    </source>
</evidence>
<comment type="subcellular location">
    <subcellularLocation>
        <location evidence="1">Membrane</location>
        <topology evidence="1">Multi-pass membrane protein</topology>
    </subcellularLocation>
</comment>
<evidence type="ECO:0000256" key="9">
    <source>
        <dbReference type="ARBA" id="ARBA00022958"/>
    </source>
</evidence>
<feature type="transmembrane region" description="Helical" evidence="18">
    <location>
        <begin position="292"/>
        <end position="312"/>
    </location>
</feature>
<dbReference type="EMBL" id="GL435377">
    <property type="protein sequence ID" value="EFN73393.1"/>
    <property type="molecule type" value="Genomic_DNA"/>
</dbReference>
<dbReference type="GO" id="GO:0045211">
    <property type="term" value="C:postsynaptic membrane"/>
    <property type="evidence" value="ECO:0007669"/>
    <property type="project" value="TreeGrafter"/>
</dbReference>
<dbReference type="PRINTS" id="PR00169">
    <property type="entry name" value="KCHANNEL"/>
</dbReference>
<keyword evidence="7" id="KW-0106">Calcium</keyword>
<reference evidence="20 21" key="1">
    <citation type="journal article" date="2010" name="Science">
        <title>Genomic comparison of the ants Camponotus floridanus and Harpegnathos saltator.</title>
        <authorList>
            <person name="Bonasio R."/>
            <person name="Zhang G."/>
            <person name="Ye C."/>
            <person name="Mutti N.S."/>
            <person name="Fang X."/>
            <person name="Qin N."/>
            <person name="Donahue G."/>
            <person name="Yang P."/>
            <person name="Li Q."/>
            <person name="Li C."/>
            <person name="Zhang P."/>
            <person name="Huang Z."/>
            <person name="Berger S.L."/>
            <person name="Reinberg D."/>
            <person name="Wang J."/>
            <person name="Liebig J."/>
        </authorList>
    </citation>
    <scope>NUCLEOTIDE SEQUENCE [LARGE SCALE GENOMIC DNA]</scope>
    <source>
        <strain evidence="21">C129</strain>
    </source>
</reference>